<gene>
    <name evidence="3" type="ORF">GCM10022262_22060</name>
</gene>
<dbReference type="SUPFAM" id="SSF53067">
    <property type="entry name" value="Actin-like ATPase domain"/>
    <property type="match status" value="1"/>
</dbReference>
<dbReference type="Pfam" id="PF00480">
    <property type="entry name" value="ROK"/>
    <property type="match status" value="1"/>
</dbReference>
<evidence type="ECO:0000313" key="4">
    <source>
        <dbReference type="Proteomes" id="UP001499841"/>
    </source>
</evidence>
<feature type="region of interest" description="Disordered" evidence="2">
    <location>
        <begin position="49"/>
        <end position="68"/>
    </location>
</feature>
<dbReference type="Proteomes" id="UP001499841">
    <property type="component" value="Unassembled WGS sequence"/>
</dbReference>
<dbReference type="InterPro" id="IPR036388">
    <property type="entry name" value="WH-like_DNA-bd_sf"/>
</dbReference>
<dbReference type="PROSITE" id="PS01125">
    <property type="entry name" value="ROK"/>
    <property type="match status" value="1"/>
</dbReference>
<dbReference type="InterPro" id="IPR000600">
    <property type="entry name" value="ROK"/>
</dbReference>
<dbReference type="PANTHER" id="PTHR18964:SF173">
    <property type="entry name" value="GLUCOKINASE"/>
    <property type="match status" value="1"/>
</dbReference>
<dbReference type="Gene3D" id="3.30.420.40">
    <property type="match status" value="2"/>
</dbReference>
<organism evidence="3 4">
    <name type="scientific">Georgenia daeguensis</name>
    <dbReference type="NCBI Taxonomy" id="908355"/>
    <lineage>
        <taxon>Bacteria</taxon>
        <taxon>Bacillati</taxon>
        <taxon>Actinomycetota</taxon>
        <taxon>Actinomycetes</taxon>
        <taxon>Micrococcales</taxon>
        <taxon>Bogoriellaceae</taxon>
        <taxon>Georgenia</taxon>
    </lineage>
</organism>
<dbReference type="SUPFAM" id="SSF46785">
    <property type="entry name" value="Winged helix' DNA-binding domain"/>
    <property type="match status" value="1"/>
</dbReference>
<dbReference type="InterPro" id="IPR049874">
    <property type="entry name" value="ROK_cs"/>
</dbReference>
<dbReference type="PANTHER" id="PTHR18964">
    <property type="entry name" value="ROK (REPRESSOR, ORF, KINASE) FAMILY"/>
    <property type="match status" value="1"/>
</dbReference>
<dbReference type="Gene3D" id="1.10.10.10">
    <property type="entry name" value="Winged helix-like DNA-binding domain superfamily/Winged helix DNA-binding domain"/>
    <property type="match status" value="1"/>
</dbReference>
<name>A0ABP8EVA2_9MICO</name>
<keyword evidence="4" id="KW-1185">Reference proteome</keyword>
<reference evidence="4" key="1">
    <citation type="journal article" date="2019" name="Int. J. Syst. Evol. Microbiol.">
        <title>The Global Catalogue of Microorganisms (GCM) 10K type strain sequencing project: providing services to taxonomists for standard genome sequencing and annotation.</title>
        <authorList>
            <consortium name="The Broad Institute Genomics Platform"/>
            <consortium name="The Broad Institute Genome Sequencing Center for Infectious Disease"/>
            <person name="Wu L."/>
            <person name="Ma J."/>
        </authorList>
    </citation>
    <scope>NUCLEOTIDE SEQUENCE [LARGE SCALE GENOMIC DNA]</scope>
    <source>
        <strain evidence="4">JCM 17459</strain>
    </source>
</reference>
<evidence type="ECO:0000256" key="2">
    <source>
        <dbReference type="SAM" id="MobiDB-lite"/>
    </source>
</evidence>
<evidence type="ECO:0000313" key="3">
    <source>
        <dbReference type="EMBL" id="GAA4287847.1"/>
    </source>
</evidence>
<dbReference type="EMBL" id="BAABBA010000009">
    <property type="protein sequence ID" value="GAA4287847.1"/>
    <property type="molecule type" value="Genomic_DNA"/>
</dbReference>
<dbReference type="InterPro" id="IPR043129">
    <property type="entry name" value="ATPase_NBD"/>
</dbReference>
<proteinExistence type="inferred from homology"/>
<dbReference type="Pfam" id="PF13412">
    <property type="entry name" value="HTH_24"/>
    <property type="match status" value="1"/>
</dbReference>
<sequence>MKPSVPGTGPGDILALIRRSGVCTRAEIQQITGLSRMTVGQRLAPLAEQGLLRDAGPQGRTGGRPPQGLEFNPGQGVVLAAALETTRCRTAVTDLAGRILRTGEPQVSVQAGPRETLDAVCSSLLRLLRDHGTDLSAVRGVGVSLPGPVDPVTGRPSEPPIMPGWDGFAVIEHVSSRTGVPVVVVDNDANAMALGEYVRRGPDGPPLVLIKVSTGIGAGIVIDGEVYQGVDGGAGDIGHVRTHHEGRMCRCGARGCLAATASGWAVAEDLTALGVPAASGHDVQLLLAAGDPHAARLTREAGRLIGDVAATVVSLLSPGTLLLGGDLASTALLSGVRERLYRRTLPRATRHLQVELAAIGGDAALVGITRSVVDRVFAPAAVNEWLAGEGPGEP</sequence>
<comment type="caution">
    <text evidence="3">The sequence shown here is derived from an EMBL/GenBank/DDBJ whole genome shotgun (WGS) entry which is preliminary data.</text>
</comment>
<comment type="similarity">
    <text evidence="1">Belongs to the ROK (NagC/XylR) family.</text>
</comment>
<protein>
    <submittedName>
        <fullName evidence="3">ROK family protein</fullName>
    </submittedName>
</protein>
<evidence type="ECO:0000256" key="1">
    <source>
        <dbReference type="ARBA" id="ARBA00006479"/>
    </source>
</evidence>
<dbReference type="RefSeq" id="WP_345040998.1">
    <property type="nucleotide sequence ID" value="NZ_BAABBA010000009.1"/>
</dbReference>
<accession>A0ABP8EVA2</accession>
<dbReference type="InterPro" id="IPR036390">
    <property type="entry name" value="WH_DNA-bd_sf"/>
</dbReference>